<name>A0ABU6Z360_9FABA</name>
<evidence type="ECO:0000313" key="3">
    <source>
        <dbReference type="Proteomes" id="UP001341840"/>
    </source>
</evidence>
<keyword evidence="3" id="KW-1185">Reference proteome</keyword>
<sequence length="101" mass="11298">MERLKPSEKINRKQKGANIATLHDSKDQLPKLAKPETAGRVHLADLEPPAVDMLEIDPNFSNHKLSILPGNKPVAQKLRRMNPKKASEVRKQVQNLPKAHG</sequence>
<evidence type="ECO:0008006" key="4">
    <source>
        <dbReference type="Google" id="ProtNLM"/>
    </source>
</evidence>
<protein>
    <recommendedName>
        <fullName evidence="4">Ribosome biogenesis protein NOP53</fullName>
    </recommendedName>
</protein>
<evidence type="ECO:0000256" key="1">
    <source>
        <dbReference type="SAM" id="MobiDB-lite"/>
    </source>
</evidence>
<dbReference type="Proteomes" id="UP001341840">
    <property type="component" value="Unassembled WGS sequence"/>
</dbReference>
<organism evidence="2 3">
    <name type="scientific">Stylosanthes scabra</name>
    <dbReference type="NCBI Taxonomy" id="79078"/>
    <lineage>
        <taxon>Eukaryota</taxon>
        <taxon>Viridiplantae</taxon>
        <taxon>Streptophyta</taxon>
        <taxon>Embryophyta</taxon>
        <taxon>Tracheophyta</taxon>
        <taxon>Spermatophyta</taxon>
        <taxon>Magnoliopsida</taxon>
        <taxon>eudicotyledons</taxon>
        <taxon>Gunneridae</taxon>
        <taxon>Pentapetalae</taxon>
        <taxon>rosids</taxon>
        <taxon>fabids</taxon>
        <taxon>Fabales</taxon>
        <taxon>Fabaceae</taxon>
        <taxon>Papilionoideae</taxon>
        <taxon>50 kb inversion clade</taxon>
        <taxon>dalbergioids sensu lato</taxon>
        <taxon>Dalbergieae</taxon>
        <taxon>Pterocarpus clade</taxon>
        <taxon>Stylosanthes</taxon>
    </lineage>
</organism>
<gene>
    <name evidence="2" type="ORF">PIB30_005471</name>
</gene>
<feature type="region of interest" description="Disordered" evidence="1">
    <location>
        <begin position="1"/>
        <end position="27"/>
    </location>
</feature>
<feature type="compositionally biased region" description="Basic and acidic residues" evidence="1">
    <location>
        <begin position="1"/>
        <end position="11"/>
    </location>
</feature>
<dbReference type="EMBL" id="JASCZI010271871">
    <property type="protein sequence ID" value="MED6216206.1"/>
    <property type="molecule type" value="Genomic_DNA"/>
</dbReference>
<evidence type="ECO:0000313" key="2">
    <source>
        <dbReference type="EMBL" id="MED6216206.1"/>
    </source>
</evidence>
<reference evidence="2 3" key="1">
    <citation type="journal article" date="2023" name="Plants (Basel)">
        <title>Bridging the Gap: Combining Genomics and Transcriptomics Approaches to Understand Stylosanthes scabra, an Orphan Legume from the Brazilian Caatinga.</title>
        <authorList>
            <person name="Ferreira-Neto J.R.C."/>
            <person name="da Silva M.D."/>
            <person name="Binneck E."/>
            <person name="de Melo N.F."/>
            <person name="da Silva R.H."/>
            <person name="de Melo A.L.T.M."/>
            <person name="Pandolfi V."/>
            <person name="Bustamante F.O."/>
            <person name="Brasileiro-Vidal A.C."/>
            <person name="Benko-Iseppon A.M."/>
        </authorList>
    </citation>
    <scope>NUCLEOTIDE SEQUENCE [LARGE SCALE GENOMIC DNA]</scope>
    <source>
        <tissue evidence="2">Leaves</tissue>
    </source>
</reference>
<feature type="region of interest" description="Disordered" evidence="1">
    <location>
        <begin position="79"/>
        <end position="101"/>
    </location>
</feature>
<proteinExistence type="predicted"/>
<accession>A0ABU6Z360</accession>
<dbReference type="Gene3D" id="3.10.10.10">
    <property type="entry name" value="HIV Type 1 Reverse Transcriptase, subunit A, domain 1"/>
    <property type="match status" value="1"/>
</dbReference>
<comment type="caution">
    <text evidence="2">The sequence shown here is derived from an EMBL/GenBank/DDBJ whole genome shotgun (WGS) entry which is preliminary data.</text>
</comment>